<evidence type="ECO:0000313" key="3">
    <source>
        <dbReference type="Proteomes" id="UP001175271"/>
    </source>
</evidence>
<protein>
    <submittedName>
        <fullName evidence="2">Uncharacterized protein</fullName>
    </submittedName>
</protein>
<keyword evidence="1" id="KW-0812">Transmembrane</keyword>
<feature type="transmembrane region" description="Helical" evidence="1">
    <location>
        <begin position="151"/>
        <end position="179"/>
    </location>
</feature>
<name>A0AA39IMJ8_9BILA</name>
<dbReference type="AlphaFoldDB" id="A0AA39IMJ8"/>
<dbReference type="EMBL" id="JAUCMV010000001">
    <property type="protein sequence ID" value="KAK0427088.1"/>
    <property type="molecule type" value="Genomic_DNA"/>
</dbReference>
<evidence type="ECO:0000256" key="1">
    <source>
        <dbReference type="SAM" id="Phobius"/>
    </source>
</evidence>
<feature type="transmembrane region" description="Helical" evidence="1">
    <location>
        <begin position="111"/>
        <end position="131"/>
    </location>
</feature>
<sequence>MDNFQIIFGCIHVISAVLCVPVLFRLFYILVSRKEYRNSTCYRLIAQEILLCCMSGCSYFVYGLAMILDSELAGILLCAHAITRNSFISIACLNLALALKIPHFVVQCLQAVAWSFIVIAVSIELAGATGIKLLDNGAIVYEDVSLLVTLIFYRTMAVLLFTSLPLSFFIYLAITAFLIHRRKQRHLNETTATSPSSATQKCGATYSELHYTFLTTSYQLATKFYHHHLSGRMYD</sequence>
<comment type="caution">
    <text evidence="2">The sequence shown here is derived from an EMBL/GenBank/DDBJ whole genome shotgun (WGS) entry which is preliminary data.</text>
</comment>
<feature type="transmembrane region" description="Helical" evidence="1">
    <location>
        <begin position="49"/>
        <end position="68"/>
    </location>
</feature>
<dbReference type="Proteomes" id="UP001175271">
    <property type="component" value="Unassembled WGS sequence"/>
</dbReference>
<proteinExistence type="predicted"/>
<gene>
    <name evidence="2" type="ORF">QR680_010056</name>
</gene>
<keyword evidence="1" id="KW-1133">Transmembrane helix</keyword>
<accession>A0AA39IMJ8</accession>
<keyword evidence="1" id="KW-0472">Membrane</keyword>
<keyword evidence="3" id="KW-1185">Reference proteome</keyword>
<organism evidence="2 3">
    <name type="scientific">Steinernema hermaphroditum</name>
    <dbReference type="NCBI Taxonomy" id="289476"/>
    <lineage>
        <taxon>Eukaryota</taxon>
        <taxon>Metazoa</taxon>
        <taxon>Ecdysozoa</taxon>
        <taxon>Nematoda</taxon>
        <taxon>Chromadorea</taxon>
        <taxon>Rhabditida</taxon>
        <taxon>Tylenchina</taxon>
        <taxon>Panagrolaimomorpha</taxon>
        <taxon>Strongyloidoidea</taxon>
        <taxon>Steinernematidae</taxon>
        <taxon>Steinernema</taxon>
    </lineage>
</organism>
<feature type="transmembrane region" description="Helical" evidence="1">
    <location>
        <begin position="6"/>
        <end position="28"/>
    </location>
</feature>
<feature type="transmembrane region" description="Helical" evidence="1">
    <location>
        <begin position="74"/>
        <end position="99"/>
    </location>
</feature>
<evidence type="ECO:0000313" key="2">
    <source>
        <dbReference type="EMBL" id="KAK0427088.1"/>
    </source>
</evidence>
<reference evidence="2" key="1">
    <citation type="submission" date="2023-06" db="EMBL/GenBank/DDBJ databases">
        <title>Genomic analysis of the entomopathogenic nematode Steinernema hermaphroditum.</title>
        <authorList>
            <person name="Schwarz E.M."/>
            <person name="Heppert J.K."/>
            <person name="Baniya A."/>
            <person name="Schwartz H.T."/>
            <person name="Tan C.-H."/>
            <person name="Antoshechkin I."/>
            <person name="Sternberg P.W."/>
            <person name="Goodrich-Blair H."/>
            <person name="Dillman A.R."/>
        </authorList>
    </citation>
    <scope>NUCLEOTIDE SEQUENCE</scope>
    <source>
        <strain evidence="2">PS9179</strain>
        <tissue evidence="2">Whole animal</tissue>
    </source>
</reference>